<dbReference type="OrthoDB" id="5861097at2759"/>
<reference evidence="1 3" key="2">
    <citation type="submission" date="2018-11" db="EMBL/GenBank/DDBJ databases">
        <authorList>
            <consortium name="Pathogen Informatics"/>
        </authorList>
    </citation>
    <scope>NUCLEOTIDE SEQUENCE [LARGE SCALE GENOMIC DNA]</scope>
</reference>
<gene>
    <name evidence="1" type="ORF">DME_LOCUS7423</name>
</gene>
<dbReference type="WBParaSite" id="DME_0000326401-mRNA-1">
    <property type="protein sequence ID" value="DME_0000326401-mRNA-1"/>
    <property type="gene ID" value="DME_0000326401"/>
</dbReference>
<organism evidence="2 4">
    <name type="scientific">Dracunculus medinensis</name>
    <name type="common">Guinea worm</name>
    <dbReference type="NCBI Taxonomy" id="318479"/>
    <lineage>
        <taxon>Eukaryota</taxon>
        <taxon>Metazoa</taxon>
        <taxon>Ecdysozoa</taxon>
        <taxon>Nematoda</taxon>
        <taxon>Chromadorea</taxon>
        <taxon>Rhabditida</taxon>
        <taxon>Spirurina</taxon>
        <taxon>Dracunculoidea</taxon>
        <taxon>Dracunculidae</taxon>
        <taxon>Dracunculus</taxon>
    </lineage>
</organism>
<dbReference type="EMBL" id="UYYG01001160">
    <property type="protein sequence ID" value="VDN57450.1"/>
    <property type="molecule type" value="Genomic_DNA"/>
</dbReference>
<dbReference type="STRING" id="318479.A0A0N4U8A5"/>
<keyword evidence="3" id="KW-1185">Reference proteome</keyword>
<reference evidence="4" key="1">
    <citation type="submission" date="2017-02" db="UniProtKB">
        <authorList>
            <consortium name="WormBaseParasite"/>
        </authorList>
    </citation>
    <scope>IDENTIFICATION</scope>
</reference>
<protein>
    <submittedName>
        <fullName evidence="1 4">Uncharacterized protein</fullName>
    </submittedName>
</protein>
<dbReference type="Proteomes" id="UP000038040">
    <property type="component" value="Unplaced"/>
</dbReference>
<evidence type="ECO:0000313" key="1">
    <source>
        <dbReference type="EMBL" id="VDN57450.1"/>
    </source>
</evidence>
<name>A0A0N4U8A5_DRAME</name>
<dbReference type="Proteomes" id="UP000274756">
    <property type="component" value="Unassembled WGS sequence"/>
</dbReference>
<evidence type="ECO:0000313" key="4">
    <source>
        <dbReference type="WBParaSite" id="DME_0000326401-mRNA-1"/>
    </source>
</evidence>
<evidence type="ECO:0000313" key="2">
    <source>
        <dbReference type="Proteomes" id="UP000038040"/>
    </source>
</evidence>
<sequence>MSIPENLCRSSGELRREIARSNGFSGGTQSPFETARSYTVLRGSSAGSAFKENRSSLRSTTSSTASRSILPYVTHYSDSGFSSTLSSGSSCSYLPPPPPYRMRGSGKAHRIHRSLSDSRYASGTGCQQISHIRGQPGGSVNILQELYHTQRGSSWTSRVSDLISFYLKHN</sequence>
<evidence type="ECO:0000313" key="3">
    <source>
        <dbReference type="Proteomes" id="UP000274756"/>
    </source>
</evidence>
<accession>A0A0N4U8A5</accession>
<proteinExistence type="predicted"/>
<dbReference type="AlphaFoldDB" id="A0A0N4U8A5"/>